<dbReference type="PRINTS" id="PR00097">
    <property type="entry name" value="ANTSNTHASEII"/>
</dbReference>
<dbReference type="InterPro" id="IPR017926">
    <property type="entry name" value="GATASE"/>
</dbReference>
<dbReference type="OrthoDB" id="9786812at2"/>
<dbReference type="Pfam" id="PF00117">
    <property type="entry name" value="GATase"/>
    <property type="match status" value="1"/>
</dbReference>
<dbReference type="SUPFAM" id="SSF52317">
    <property type="entry name" value="Class I glutamine amidotransferase-like"/>
    <property type="match status" value="1"/>
</dbReference>
<dbReference type="RefSeq" id="WP_138986613.1">
    <property type="nucleotide sequence ID" value="NZ_CP043869.1"/>
</dbReference>
<feature type="domain" description="Glutamine amidotransferase" evidence="2">
    <location>
        <begin position="3"/>
        <end position="190"/>
    </location>
</feature>
<gene>
    <name evidence="3" type="ORF">F0U83_03865</name>
</gene>
<sequence>MLLMIDNFDSFTFNVVQYFKELGADVHVVRNNELSVDQLVHMAPSHLVISPGPCTPEVAGISIEAVRHFSGKIPVLGICLGHQTIGQVFGGMIVRAGKVMHGKNSWVHHEGKGVFEGLNNPLDVTRYHSLVIDKETLPDCLEVTAWTLNEAGEPDEIMGVRHKTYDVEGIQFHPEAILTEQGHELFSNFLQRGVK</sequence>
<accession>A0A5P1R8D5</accession>
<dbReference type="InterPro" id="IPR050472">
    <property type="entry name" value="Anth_synth/Amidotransfase"/>
</dbReference>
<proteinExistence type="predicted"/>
<dbReference type="KEGG" id="ncu:F0U83_03865"/>
<dbReference type="GO" id="GO:0004049">
    <property type="term" value="F:anthranilate synthase activity"/>
    <property type="evidence" value="ECO:0007669"/>
    <property type="project" value="TreeGrafter"/>
</dbReference>
<dbReference type="CDD" id="cd01743">
    <property type="entry name" value="GATase1_Anthranilate_Synthase"/>
    <property type="match status" value="1"/>
</dbReference>
<dbReference type="GO" id="GO:0000162">
    <property type="term" value="P:L-tryptophan biosynthetic process"/>
    <property type="evidence" value="ECO:0007669"/>
    <property type="project" value="TreeGrafter"/>
</dbReference>
<dbReference type="PANTHER" id="PTHR43418:SF4">
    <property type="entry name" value="MULTIFUNCTIONAL TRYPTOPHAN BIOSYNTHESIS PROTEIN"/>
    <property type="match status" value="1"/>
</dbReference>
<dbReference type="GO" id="GO:0046820">
    <property type="term" value="F:4-amino-4-deoxychorismate synthase activity"/>
    <property type="evidence" value="ECO:0007669"/>
    <property type="project" value="TreeGrafter"/>
</dbReference>
<dbReference type="Proteomes" id="UP000324760">
    <property type="component" value="Chromosome"/>
</dbReference>
<keyword evidence="1" id="KW-0315">Glutamine amidotransferase</keyword>
<dbReference type="Gene3D" id="3.40.50.880">
    <property type="match status" value="1"/>
</dbReference>
<dbReference type="InterPro" id="IPR006221">
    <property type="entry name" value="TrpG/PapA_dom"/>
</dbReference>
<dbReference type="PRINTS" id="PR00096">
    <property type="entry name" value="GATASE"/>
</dbReference>
<evidence type="ECO:0000259" key="2">
    <source>
        <dbReference type="Pfam" id="PF00117"/>
    </source>
</evidence>
<dbReference type="InterPro" id="IPR029062">
    <property type="entry name" value="Class_I_gatase-like"/>
</dbReference>
<name>A0A5P1R8D5_9GAMM</name>
<dbReference type="NCBIfam" id="TIGR00566">
    <property type="entry name" value="trpG_papA"/>
    <property type="match status" value="1"/>
</dbReference>
<dbReference type="GO" id="GO:0046654">
    <property type="term" value="P:tetrahydrofolate biosynthetic process"/>
    <property type="evidence" value="ECO:0007669"/>
    <property type="project" value="TreeGrafter"/>
</dbReference>
<dbReference type="PANTHER" id="PTHR43418">
    <property type="entry name" value="MULTIFUNCTIONAL TRYPTOPHAN BIOSYNTHESIS PROTEIN-RELATED"/>
    <property type="match status" value="1"/>
</dbReference>
<keyword evidence="4" id="KW-1185">Reference proteome</keyword>
<dbReference type="EMBL" id="CP043869">
    <property type="protein sequence ID" value="QEQ95909.1"/>
    <property type="molecule type" value="Genomic_DNA"/>
</dbReference>
<reference evidence="3 4" key="1">
    <citation type="journal article" date="2019" name="Biochem. Eng. J.">
        <title>Metabolic engineering of the marine bacteria Neptunomonas concharum for the production of acetoin and meso-2,3-butanediol from acetate.</title>
        <authorList>
            <person name="Li W."/>
            <person name="Pu N."/>
            <person name="Liu C.-X."/>
            <person name="Yuan Q.-P."/>
            <person name="Li Z.-J."/>
        </authorList>
    </citation>
    <scope>NUCLEOTIDE SEQUENCE [LARGE SCALE GENOMIC DNA]</scope>
    <source>
        <strain evidence="3 4">JCM17730</strain>
    </source>
</reference>
<dbReference type="FunFam" id="3.40.50.880:FF:000003">
    <property type="entry name" value="Anthranilate synthase component II"/>
    <property type="match status" value="1"/>
</dbReference>
<dbReference type="PROSITE" id="PS51273">
    <property type="entry name" value="GATASE_TYPE_1"/>
    <property type="match status" value="1"/>
</dbReference>
<evidence type="ECO:0000313" key="4">
    <source>
        <dbReference type="Proteomes" id="UP000324760"/>
    </source>
</evidence>
<evidence type="ECO:0000313" key="3">
    <source>
        <dbReference type="EMBL" id="QEQ95909.1"/>
    </source>
</evidence>
<dbReference type="AlphaFoldDB" id="A0A5P1R8D5"/>
<evidence type="ECO:0000256" key="1">
    <source>
        <dbReference type="ARBA" id="ARBA00022962"/>
    </source>
</evidence>
<protein>
    <submittedName>
        <fullName evidence="3">Aminodeoxychorismate/anthranilate synthase component II</fullName>
    </submittedName>
</protein>
<dbReference type="PRINTS" id="PR00099">
    <property type="entry name" value="CPSGATASE"/>
</dbReference>
<dbReference type="GO" id="GO:0005829">
    <property type="term" value="C:cytosol"/>
    <property type="evidence" value="ECO:0007669"/>
    <property type="project" value="TreeGrafter"/>
</dbReference>
<organism evidence="3 4">
    <name type="scientific">Neptunomonas concharum</name>
    <dbReference type="NCBI Taxonomy" id="1031538"/>
    <lineage>
        <taxon>Bacteria</taxon>
        <taxon>Pseudomonadati</taxon>
        <taxon>Pseudomonadota</taxon>
        <taxon>Gammaproteobacteria</taxon>
        <taxon>Oceanospirillales</taxon>
        <taxon>Oceanospirillaceae</taxon>
        <taxon>Neptunomonas</taxon>
    </lineage>
</organism>